<dbReference type="Proteomes" id="UP001064632">
    <property type="component" value="Chromosome"/>
</dbReference>
<evidence type="ECO:0000313" key="1">
    <source>
        <dbReference type="EMBL" id="UXI69418.1"/>
    </source>
</evidence>
<protein>
    <submittedName>
        <fullName evidence="1">Uncharacterized protein</fullName>
    </submittedName>
</protein>
<gene>
    <name evidence="1" type="ORF">N4264_07150</name>
</gene>
<dbReference type="EMBL" id="CP104694">
    <property type="protein sequence ID" value="UXI69418.1"/>
    <property type="molecule type" value="Genomic_DNA"/>
</dbReference>
<reference evidence="1" key="1">
    <citation type="submission" date="2022-09" db="EMBL/GenBank/DDBJ databases">
        <title>Tahibacter sp. nov., isolated from a fresh water.</title>
        <authorList>
            <person name="Baek J.H."/>
            <person name="Lee J.K."/>
            <person name="Kim J.M."/>
            <person name="Jeon C.O."/>
        </authorList>
    </citation>
    <scope>NUCLEOTIDE SEQUENCE</scope>
    <source>
        <strain evidence="1">W38</strain>
    </source>
</reference>
<evidence type="ECO:0000313" key="2">
    <source>
        <dbReference type="Proteomes" id="UP001064632"/>
    </source>
</evidence>
<keyword evidence="2" id="KW-1185">Reference proteome</keyword>
<name>A0ABY6BJ53_9GAMM</name>
<dbReference type="RefSeq" id="WP_261696373.1">
    <property type="nucleotide sequence ID" value="NZ_CP104694.1"/>
</dbReference>
<accession>A0ABY6BJ53</accession>
<organism evidence="1 2">
    <name type="scientific">Tahibacter amnicola</name>
    <dbReference type="NCBI Taxonomy" id="2976241"/>
    <lineage>
        <taxon>Bacteria</taxon>
        <taxon>Pseudomonadati</taxon>
        <taxon>Pseudomonadota</taxon>
        <taxon>Gammaproteobacteria</taxon>
        <taxon>Lysobacterales</taxon>
        <taxon>Rhodanobacteraceae</taxon>
        <taxon>Tahibacter</taxon>
    </lineage>
</organism>
<proteinExistence type="predicted"/>
<sequence length="328" mass="34904">MWNQDITAAPLHPQSANMIATWAGLGGFGNGRMQIDFGMNVVHAPLDAPRRTIVGYPYDEYYFPDCDAIGATMPVPANAAIEHSDGLSCDNESDDCHLLVVQGTTLFEAYHVTASGASGLEAQCLARWNLTANYPEQGRGDHCTSADAAGFPIAPLLLNADEVHAALSVPQGTVGHAIRFILPNPRMASDASLGGVNGRLYVRPATHAGSPSGPSGSVPYGVRLRLRSDFPMAGYSPAAQVILRTLQRYGMVLADGGNIAISAESDRYTTHTWAELGIGSRVFDQTPGARVVVPADFQVINTGPRIAETYDCERTVVADDVIFANGFQ</sequence>